<dbReference type="Gene3D" id="3.30.450.350">
    <property type="entry name" value="CHASE domain"/>
    <property type="match status" value="1"/>
</dbReference>
<dbReference type="InterPro" id="IPR036097">
    <property type="entry name" value="HisK_dim/P_sf"/>
</dbReference>
<organism evidence="16 17">
    <name type="scientific">Inhella proteolytica</name>
    <dbReference type="NCBI Taxonomy" id="2795029"/>
    <lineage>
        <taxon>Bacteria</taxon>
        <taxon>Pseudomonadati</taxon>
        <taxon>Pseudomonadota</taxon>
        <taxon>Betaproteobacteria</taxon>
        <taxon>Burkholderiales</taxon>
        <taxon>Sphaerotilaceae</taxon>
        <taxon>Inhella</taxon>
    </lineage>
</organism>
<gene>
    <name evidence="16" type="ORF">I7X39_01270</name>
</gene>
<evidence type="ECO:0000256" key="9">
    <source>
        <dbReference type="ARBA" id="ARBA00023136"/>
    </source>
</evidence>
<dbReference type="SUPFAM" id="SSF55874">
    <property type="entry name" value="ATPase domain of HSP90 chaperone/DNA topoisomerase II/histidine kinase"/>
    <property type="match status" value="1"/>
</dbReference>
<keyword evidence="10" id="KW-0175">Coiled coil</keyword>
<feature type="domain" description="Histidine kinase" evidence="12">
    <location>
        <begin position="915"/>
        <end position="1148"/>
    </location>
</feature>
<evidence type="ECO:0000256" key="2">
    <source>
        <dbReference type="ARBA" id="ARBA00004370"/>
    </source>
</evidence>
<feature type="transmembrane region" description="Helical" evidence="11">
    <location>
        <begin position="264"/>
        <end position="283"/>
    </location>
</feature>
<dbReference type="SMART" id="SM00086">
    <property type="entry name" value="PAC"/>
    <property type="match status" value="4"/>
</dbReference>
<evidence type="ECO:0000256" key="1">
    <source>
        <dbReference type="ARBA" id="ARBA00000085"/>
    </source>
</evidence>
<proteinExistence type="predicted"/>
<dbReference type="Gene3D" id="1.10.287.130">
    <property type="match status" value="1"/>
</dbReference>
<dbReference type="GO" id="GO:0000155">
    <property type="term" value="F:phosphorelay sensor kinase activity"/>
    <property type="evidence" value="ECO:0007669"/>
    <property type="project" value="InterPro"/>
</dbReference>
<dbReference type="InterPro" id="IPR005467">
    <property type="entry name" value="His_kinase_dom"/>
</dbReference>
<evidence type="ECO:0000259" key="12">
    <source>
        <dbReference type="PROSITE" id="PS50109"/>
    </source>
</evidence>
<keyword evidence="5" id="KW-0808">Transferase</keyword>
<keyword evidence="17" id="KW-1185">Reference proteome</keyword>
<dbReference type="PROSITE" id="PS50113">
    <property type="entry name" value="PAC"/>
    <property type="match status" value="4"/>
</dbReference>
<keyword evidence="9 11" id="KW-0472">Membrane</keyword>
<dbReference type="SUPFAM" id="SSF47384">
    <property type="entry name" value="Homodimeric domain of signal transducing histidine kinase"/>
    <property type="match status" value="1"/>
</dbReference>
<dbReference type="Gene3D" id="3.30.565.10">
    <property type="entry name" value="Histidine kinase-like ATPase, C-terminal domain"/>
    <property type="match status" value="1"/>
</dbReference>
<name>A0A931NFD6_9BURK</name>
<feature type="domain" description="PAS" evidence="13">
    <location>
        <begin position="445"/>
        <end position="492"/>
    </location>
</feature>
<evidence type="ECO:0000256" key="11">
    <source>
        <dbReference type="SAM" id="Phobius"/>
    </source>
</evidence>
<dbReference type="InterPro" id="IPR000700">
    <property type="entry name" value="PAS-assoc_C"/>
</dbReference>
<dbReference type="PANTHER" id="PTHR43304:SF1">
    <property type="entry name" value="PAC DOMAIN-CONTAINING PROTEIN"/>
    <property type="match status" value="1"/>
</dbReference>
<evidence type="ECO:0000313" key="17">
    <source>
        <dbReference type="Proteomes" id="UP000613266"/>
    </source>
</evidence>
<dbReference type="InterPro" id="IPR003661">
    <property type="entry name" value="HisK_dim/P_dom"/>
</dbReference>
<comment type="caution">
    <text evidence="16">The sequence shown here is derived from an EMBL/GenBank/DDBJ whole genome shotgun (WGS) entry which is preliminary data.</text>
</comment>
<comment type="subcellular location">
    <subcellularLocation>
        <location evidence="2">Membrane</location>
    </subcellularLocation>
</comment>
<dbReference type="InterPro" id="IPR013767">
    <property type="entry name" value="PAS_fold"/>
</dbReference>
<reference evidence="16" key="1">
    <citation type="submission" date="2020-12" db="EMBL/GenBank/DDBJ databases">
        <title>The genome sequence of Inhella sp. 1Y17.</title>
        <authorList>
            <person name="Liu Y."/>
        </authorList>
    </citation>
    <scope>NUCLEOTIDE SEQUENCE</scope>
    <source>
        <strain evidence="16">1Y17</strain>
    </source>
</reference>
<dbReference type="CDD" id="cd00082">
    <property type="entry name" value="HisKA"/>
    <property type="match status" value="1"/>
</dbReference>
<dbReference type="InterPro" id="IPR035965">
    <property type="entry name" value="PAS-like_dom_sf"/>
</dbReference>
<protein>
    <recommendedName>
        <fullName evidence="3">histidine kinase</fullName>
        <ecNumber evidence="3">2.7.13.3</ecNumber>
    </recommendedName>
</protein>
<dbReference type="Pfam" id="PF00989">
    <property type="entry name" value="PAS"/>
    <property type="match status" value="1"/>
</dbReference>
<feature type="domain" description="PAC" evidence="14">
    <location>
        <begin position="530"/>
        <end position="585"/>
    </location>
</feature>
<dbReference type="SMART" id="SM01079">
    <property type="entry name" value="CHASE"/>
    <property type="match status" value="1"/>
</dbReference>
<feature type="domain" description="PAC" evidence="14">
    <location>
        <begin position="385"/>
        <end position="437"/>
    </location>
</feature>
<dbReference type="InterPro" id="IPR013656">
    <property type="entry name" value="PAS_4"/>
</dbReference>
<dbReference type="GO" id="GO:0016020">
    <property type="term" value="C:membrane"/>
    <property type="evidence" value="ECO:0007669"/>
    <property type="project" value="UniProtKB-SubCell"/>
</dbReference>
<dbReference type="EMBL" id="JAEDAK010000001">
    <property type="protein sequence ID" value="MBH9575523.1"/>
    <property type="molecule type" value="Genomic_DNA"/>
</dbReference>
<dbReference type="Pfam" id="PF03924">
    <property type="entry name" value="CHASE"/>
    <property type="match status" value="1"/>
</dbReference>
<keyword evidence="4" id="KW-0597">Phosphoprotein</keyword>
<dbReference type="Pfam" id="PF08448">
    <property type="entry name" value="PAS_4"/>
    <property type="match status" value="1"/>
</dbReference>
<dbReference type="SMART" id="SM00387">
    <property type="entry name" value="HATPase_c"/>
    <property type="match status" value="1"/>
</dbReference>
<dbReference type="InterPro" id="IPR003594">
    <property type="entry name" value="HATPase_dom"/>
</dbReference>
<evidence type="ECO:0000313" key="16">
    <source>
        <dbReference type="EMBL" id="MBH9575523.1"/>
    </source>
</evidence>
<dbReference type="NCBIfam" id="TIGR00229">
    <property type="entry name" value="sensory_box"/>
    <property type="match status" value="3"/>
</dbReference>
<sequence length="1162" mass="128223">MPGPTRAPLKHWLFHWPSLLTCLLCVGVVLATADLRATDRIEAQRREVQRLLSEAQARLDLVVESTFSPAAGLVVLIRVDGDLSAERFGRHVEALQAERPQVRNVVAAPDDVVRLVHPLRGNEKALGLDYRTVPAQWAQIEAARSAHRSLIYAPVKLVQGGLGVIQRNPVFVNTPEGEQYWGSVSLVADLQRFMALAQLPERELQLGLFQQRPDGSAGEAIWGDARLPTQDTAHVPLRLPGAQWLLLGRPPQGWRTGRDWGDPAVLGVAAGGLLVCGLSFALGQRRRLLQLRNAELAREIEQRRQAHEEAEAARARYEGLVAMASDWLWEQDAQFRLTYLSKSDASVLGSLNTLLGLRRWEAPNLLPGPDWAAHRAQLERHEAFRDFEYSLLGPDRQVIHVSVSGAPVFDEQGQFCGYRGTGRDLTAIRAAELELRRSSEELGEAHDRLQALFDAALEVAIIATDADDRITVFNRGAERMLGWRADEVLGSSPHRFHDPAEIEQRARELSARFGRPVASEEVFVLPARGTGSETRLWTFRTRSGQALTVSLTVSEVRDRAGSLLGHLGIALDQSAQLAAQRAEREVAQRLQALLDSAIEVGIITVDLQGHVTLFSRGAERLLGCNAAEALGLQAREFHARDEIEQEAQRLSAEQGRLVQRHEVFERQAAGLDGGHRRIWTYVRRDNGQHLRVSHTFTRLHDLQGQHIGYLAVVLDISEQLRAQDALAASNRRLQAVLDSAMDVGILVVALDGRVELFNRGAEQLFGYSAAEVIGRNALMFHDAQELQRRADTLSQELGRPVHKHELFTLNLDADGHSSLSHWVYLRKNGERVQGALRFNEMRDADGHPLAYLAICLDVSEQARAQAQLEQLNAELEARVQARTAELRSAMQTLQQAQDELLRAEKMAALGSLVAGVAHELNTPIGNCLTAASTLEERSRDVHRAFEANSLRKSALASFLAEAHGASELLLRGLRNAADLVSHFKQVSVDQTSEQRRRFPLATLVEDVLSVLRPKLKHSQIGLHTRIELAQDLDGYPGALGQLLTNLVLNAQVHAFDGVASPQIWIEARALEDGEHLELQVSDNGVGMNEEVRRRAFDPFFTTKMGQGGTGLGLNIVYNIATGVLGGQVELRSAPGQGTSFIFKLPLVAPHARETADALRATG</sequence>
<dbReference type="InterPro" id="IPR001610">
    <property type="entry name" value="PAC"/>
</dbReference>
<feature type="domain" description="CHASE" evidence="15">
    <location>
        <begin position="112"/>
        <end position="247"/>
    </location>
</feature>
<keyword evidence="7" id="KW-0418">Kinase</keyword>
<feature type="domain" description="PAS" evidence="13">
    <location>
        <begin position="586"/>
        <end position="631"/>
    </location>
</feature>
<feature type="transmembrane region" description="Helical" evidence="11">
    <location>
        <begin position="12"/>
        <end position="35"/>
    </location>
</feature>
<evidence type="ECO:0000256" key="4">
    <source>
        <dbReference type="ARBA" id="ARBA00022553"/>
    </source>
</evidence>
<feature type="domain" description="PAC" evidence="14">
    <location>
        <begin position="818"/>
        <end position="870"/>
    </location>
</feature>
<evidence type="ECO:0000256" key="3">
    <source>
        <dbReference type="ARBA" id="ARBA00012438"/>
    </source>
</evidence>
<dbReference type="PANTHER" id="PTHR43304">
    <property type="entry name" value="PHYTOCHROME-LIKE PROTEIN CPH1"/>
    <property type="match status" value="1"/>
</dbReference>
<dbReference type="EC" id="2.7.13.3" evidence="3"/>
<dbReference type="Pfam" id="PF13426">
    <property type="entry name" value="PAS_9"/>
    <property type="match status" value="2"/>
</dbReference>
<dbReference type="InterPro" id="IPR006189">
    <property type="entry name" value="CHASE_dom"/>
</dbReference>
<dbReference type="Gene3D" id="3.30.450.20">
    <property type="entry name" value="PAS domain"/>
    <property type="match status" value="4"/>
</dbReference>
<dbReference type="InterPro" id="IPR042240">
    <property type="entry name" value="CHASE_sf"/>
</dbReference>
<dbReference type="SUPFAM" id="SSF55785">
    <property type="entry name" value="PYP-like sensor domain (PAS domain)"/>
    <property type="match status" value="4"/>
</dbReference>
<dbReference type="PROSITE" id="PS50112">
    <property type="entry name" value="PAS"/>
    <property type="match status" value="3"/>
</dbReference>
<evidence type="ECO:0000256" key="6">
    <source>
        <dbReference type="ARBA" id="ARBA00022692"/>
    </source>
</evidence>
<evidence type="ECO:0000259" key="13">
    <source>
        <dbReference type="PROSITE" id="PS50112"/>
    </source>
</evidence>
<keyword evidence="8 11" id="KW-1133">Transmembrane helix</keyword>
<evidence type="ECO:0000259" key="15">
    <source>
        <dbReference type="PROSITE" id="PS50839"/>
    </source>
</evidence>
<dbReference type="CDD" id="cd00130">
    <property type="entry name" value="PAS"/>
    <property type="match status" value="4"/>
</dbReference>
<dbReference type="InterPro" id="IPR052162">
    <property type="entry name" value="Sensor_kinase/Photoreceptor"/>
</dbReference>
<dbReference type="InterPro" id="IPR000014">
    <property type="entry name" value="PAS"/>
</dbReference>
<dbReference type="RefSeq" id="WP_232351655.1">
    <property type="nucleotide sequence ID" value="NZ_JAEDAK010000001.1"/>
</dbReference>
<dbReference type="InterPro" id="IPR036890">
    <property type="entry name" value="HATPase_C_sf"/>
</dbReference>
<feature type="domain" description="PAS" evidence="13">
    <location>
        <begin position="729"/>
        <end position="779"/>
    </location>
</feature>
<comment type="catalytic activity">
    <reaction evidence="1">
        <text>ATP + protein L-histidine = ADP + protein N-phospho-L-histidine.</text>
        <dbReference type="EC" id="2.7.13.3"/>
    </reaction>
</comment>
<evidence type="ECO:0000256" key="10">
    <source>
        <dbReference type="SAM" id="Coils"/>
    </source>
</evidence>
<dbReference type="PRINTS" id="PR00344">
    <property type="entry name" value="BCTRLSENSOR"/>
</dbReference>
<evidence type="ECO:0000256" key="7">
    <source>
        <dbReference type="ARBA" id="ARBA00022777"/>
    </source>
</evidence>
<feature type="coiled-coil region" evidence="10">
    <location>
        <begin position="858"/>
        <end position="906"/>
    </location>
</feature>
<dbReference type="Pfam" id="PF02518">
    <property type="entry name" value="HATPase_c"/>
    <property type="match status" value="1"/>
</dbReference>
<dbReference type="PROSITE" id="PS50839">
    <property type="entry name" value="CHASE"/>
    <property type="match status" value="1"/>
</dbReference>
<dbReference type="GO" id="GO:0006355">
    <property type="term" value="P:regulation of DNA-templated transcription"/>
    <property type="evidence" value="ECO:0007669"/>
    <property type="project" value="InterPro"/>
</dbReference>
<dbReference type="AlphaFoldDB" id="A0A931NFD6"/>
<dbReference type="Proteomes" id="UP000613266">
    <property type="component" value="Unassembled WGS sequence"/>
</dbReference>
<evidence type="ECO:0000256" key="5">
    <source>
        <dbReference type="ARBA" id="ARBA00022679"/>
    </source>
</evidence>
<accession>A0A931NFD6</accession>
<evidence type="ECO:0000256" key="8">
    <source>
        <dbReference type="ARBA" id="ARBA00022989"/>
    </source>
</evidence>
<feature type="domain" description="PAC" evidence="14">
    <location>
        <begin position="676"/>
        <end position="728"/>
    </location>
</feature>
<dbReference type="PROSITE" id="PS50109">
    <property type="entry name" value="HIS_KIN"/>
    <property type="match status" value="1"/>
</dbReference>
<dbReference type="SMART" id="SM00091">
    <property type="entry name" value="PAS"/>
    <property type="match status" value="4"/>
</dbReference>
<evidence type="ECO:0000259" key="14">
    <source>
        <dbReference type="PROSITE" id="PS50113"/>
    </source>
</evidence>
<keyword evidence="6 11" id="KW-0812">Transmembrane</keyword>
<dbReference type="InterPro" id="IPR004358">
    <property type="entry name" value="Sig_transdc_His_kin-like_C"/>
</dbReference>